<sequence>MVDIGAFGSPALRAGVPPFHVMDVLSAAQARQRSHGDVVSLVAGQPSVPAPAAVRQAAKEALDRHNLGYTEQLGIPELREAVAGHYRRSYDLDVAAGDVVLTTGSSGGFLLSFLSAFDPGARVAMARPGYPAYRNLLTALGCEVVEFATTVETNFQPTVDLLDRLGPLDGLIVASPANPTGTVLPPGELAAISGWCVSHGVQLISDEIYHGISYGDPLDCAWQYGSEALVLGSFSKYFAMTGWRLGWMLVPQRLHRAVDVLTGNFTICPPALSQYAAVAAFTSESYAEADAHVAHYRSNRDRLFSGLKSIGIDKLAPADGAFYAYADVSAHTTDSLSWCQRLLADTGVAIAPGIDFDPVAGGQFVRFSFAGAAEHIDEGVRRLGDWLA</sequence>
<organism evidence="8 9">
    <name type="scientific">Amycolatopsis ultiminotia</name>
    <dbReference type="NCBI Taxonomy" id="543629"/>
    <lineage>
        <taxon>Bacteria</taxon>
        <taxon>Bacillati</taxon>
        <taxon>Actinomycetota</taxon>
        <taxon>Actinomycetes</taxon>
        <taxon>Pseudonocardiales</taxon>
        <taxon>Pseudonocardiaceae</taxon>
        <taxon>Amycolatopsis</taxon>
    </lineage>
</organism>
<dbReference type="Proteomes" id="UP001500689">
    <property type="component" value="Unassembled WGS sequence"/>
</dbReference>
<evidence type="ECO:0000256" key="6">
    <source>
        <dbReference type="RuleBase" id="RU000481"/>
    </source>
</evidence>
<dbReference type="InterPro" id="IPR004839">
    <property type="entry name" value="Aminotransferase_I/II_large"/>
</dbReference>
<proteinExistence type="inferred from homology"/>
<evidence type="ECO:0000313" key="9">
    <source>
        <dbReference type="Proteomes" id="UP001500689"/>
    </source>
</evidence>
<name>A0ABP6WWT9_9PSEU</name>
<dbReference type="RefSeq" id="WP_344863256.1">
    <property type="nucleotide sequence ID" value="NZ_BAAAZN010000010.1"/>
</dbReference>
<dbReference type="PROSITE" id="PS00105">
    <property type="entry name" value="AA_TRANSFER_CLASS_1"/>
    <property type="match status" value="1"/>
</dbReference>
<protein>
    <recommendedName>
        <fullName evidence="6">Aminotransferase</fullName>
        <ecNumber evidence="6">2.6.1.-</ecNumber>
    </recommendedName>
</protein>
<evidence type="ECO:0000256" key="1">
    <source>
        <dbReference type="ARBA" id="ARBA00001933"/>
    </source>
</evidence>
<accession>A0ABP6WWT9</accession>
<evidence type="ECO:0000256" key="5">
    <source>
        <dbReference type="ARBA" id="ARBA00022898"/>
    </source>
</evidence>
<dbReference type="PANTHER" id="PTHR46383">
    <property type="entry name" value="ASPARTATE AMINOTRANSFERASE"/>
    <property type="match status" value="1"/>
</dbReference>
<dbReference type="InterPro" id="IPR015421">
    <property type="entry name" value="PyrdxlP-dep_Trfase_major"/>
</dbReference>
<dbReference type="EMBL" id="BAAAZN010000010">
    <property type="protein sequence ID" value="GAA3557906.1"/>
    <property type="molecule type" value="Genomic_DNA"/>
</dbReference>
<evidence type="ECO:0000256" key="3">
    <source>
        <dbReference type="ARBA" id="ARBA00022576"/>
    </source>
</evidence>
<evidence type="ECO:0000313" key="8">
    <source>
        <dbReference type="EMBL" id="GAA3557906.1"/>
    </source>
</evidence>
<dbReference type="Pfam" id="PF00155">
    <property type="entry name" value="Aminotran_1_2"/>
    <property type="match status" value="1"/>
</dbReference>
<evidence type="ECO:0000256" key="2">
    <source>
        <dbReference type="ARBA" id="ARBA00007441"/>
    </source>
</evidence>
<keyword evidence="5" id="KW-0663">Pyridoxal phosphate</keyword>
<evidence type="ECO:0000256" key="4">
    <source>
        <dbReference type="ARBA" id="ARBA00022679"/>
    </source>
</evidence>
<dbReference type="SUPFAM" id="SSF53383">
    <property type="entry name" value="PLP-dependent transferases"/>
    <property type="match status" value="1"/>
</dbReference>
<dbReference type="InterPro" id="IPR050596">
    <property type="entry name" value="AspAT/PAT-like"/>
</dbReference>
<dbReference type="GO" id="GO:0008483">
    <property type="term" value="F:transaminase activity"/>
    <property type="evidence" value="ECO:0007669"/>
    <property type="project" value="UniProtKB-KW"/>
</dbReference>
<dbReference type="PANTHER" id="PTHR46383:SF2">
    <property type="entry name" value="AMINOTRANSFERASE"/>
    <property type="match status" value="1"/>
</dbReference>
<comment type="caution">
    <text evidence="8">The sequence shown here is derived from an EMBL/GenBank/DDBJ whole genome shotgun (WGS) entry which is preliminary data.</text>
</comment>
<comment type="similarity">
    <text evidence="2 6">Belongs to the class-I pyridoxal-phosphate-dependent aminotransferase family.</text>
</comment>
<feature type="domain" description="Aminotransferase class I/classII large" evidence="7">
    <location>
        <begin position="37"/>
        <end position="383"/>
    </location>
</feature>
<keyword evidence="9" id="KW-1185">Reference proteome</keyword>
<dbReference type="Gene3D" id="3.40.640.10">
    <property type="entry name" value="Type I PLP-dependent aspartate aminotransferase-like (Major domain)"/>
    <property type="match status" value="1"/>
</dbReference>
<dbReference type="EC" id="2.6.1.-" evidence="6"/>
<dbReference type="CDD" id="cd00609">
    <property type="entry name" value="AAT_like"/>
    <property type="match status" value="1"/>
</dbReference>
<gene>
    <name evidence="8" type="ORF">GCM10022222_46850</name>
</gene>
<comment type="cofactor">
    <cofactor evidence="1 6">
        <name>pyridoxal 5'-phosphate</name>
        <dbReference type="ChEBI" id="CHEBI:597326"/>
    </cofactor>
</comment>
<evidence type="ECO:0000259" key="7">
    <source>
        <dbReference type="Pfam" id="PF00155"/>
    </source>
</evidence>
<keyword evidence="4 6" id="KW-0808">Transferase</keyword>
<reference evidence="9" key="1">
    <citation type="journal article" date="2019" name="Int. J. Syst. Evol. Microbiol.">
        <title>The Global Catalogue of Microorganisms (GCM) 10K type strain sequencing project: providing services to taxonomists for standard genome sequencing and annotation.</title>
        <authorList>
            <consortium name="The Broad Institute Genomics Platform"/>
            <consortium name="The Broad Institute Genome Sequencing Center for Infectious Disease"/>
            <person name="Wu L."/>
            <person name="Ma J."/>
        </authorList>
    </citation>
    <scope>NUCLEOTIDE SEQUENCE [LARGE SCALE GENOMIC DNA]</scope>
    <source>
        <strain evidence="9">JCM 16898</strain>
    </source>
</reference>
<keyword evidence="3 6" id="KW-0032">Aminotransferase</keyword>
<dbReference type="InterPro" id="IPR004838">
    <property type="entry name" value="NHTrfase_class1_PyrdxlP-BS"/>
</dbReference>
<dbReference type="InterPro" id="IPR015424">
    <property type="entry name" value="PyrdxlP-dep_Trfase"/>
</dbReference>